<protein>
    <submittedName>
        <fullName evidence="1">Uncharacterized protein</fullName>
    </submittedName>
</protein>
<sequence length="15" mass="1830">MGILYRTFKKKKDTT</sequence>
<accession>A0A0E9S8W1</accession>
<evidence type="ECO:0000313" key="1">
    <source>
        <dbReference type="EMBL" id="JAH37662.1"/>
    </source>
</evidence>
<reference evidence="1" key="2">
    <citation type="journal article" date="2015" name="Fish Shellfish Immunol.">
        <title>Early steps in the European eel (Anguilla anguilla)-Vibrio vulnificus interaction in the gills: Role of the RtxA13 toxin.</title>
        <authorList>
            <person name="Callol A."/>
            <person name="Pajuelo D."/>
            <person name="Ebbesson L."/>
            <person name="Teles M."/>
            <person name="MacKenzie S."/>
            <person name="Amaro C."/>
        </authorList>
    </citation>
    <scope>NUCLEOTIDE SEQUENCE</scope>
</reference>
<name>A0A0E9S8W1_ANGAN</name>
<organism evidence="1">
    <name type="scientific">Anguilla anguilla</name>
    <name type="common">European freshwater eel</name>
    <name type="synonym">Muraena anguilla</name>
    <dbReference type="NCBI Taxonomy" id="7936"/>
    <lineage>
        <taxon>Eukaryota</taxon>
        <taxon>Metazoa</taxon>
        <taxon>Chordata</taxon>
        <taxon>Craniata</taxon>
        <taxon>Vertebrata</taxon>
        <taxon>Euteleostomi</taxon>
        <taxon>Actinopterygii</taxon>
        <taxon>Neopterygii</taxon>
        <taxon>Teleostei</taxon>
        <taxon>Anguilliformes</taxon>
        <taxon>Anguillidae</taxon>
        <taxon>Anguilla</taxon>
    </lineage>
</organism>
<dbReference type="EMBL" id="GBXM01070915">
    <property type="protein sequence ID" value="JAH37662.1"/>
    <property type="molecule type" value="Transcribed_RNA"/>
</dbReference>
<proteinExistence type="predicted"/>
<reference evidence="1" key="1">
    <citation type="submission" date="2014-11" db="EMBL/GenBank/DDBJ databases">
        <authorList>
            <person name="Amaro Gonzalez C."/>
        </authorList>
    </citation>
    <scope>NUCLEOTIDE SEQUENCE</scope>
</reference>